<dbReference type="GO" id="GO:0009688">
    <property type="term" value="P:abscisic acid biosynthetic process"/>
    <property type="evidence" value="ECO:0007669"/>
    <property type="project" value="UniProtKB-ARBA"/>
</dbReference>
<proteinExistence type="inferred from homology"/>
<evidence type="ECO:0000256" key="1">
    <source>
        <dbReference type="ARBA" id="ARBA00006484"/>
    </source>
</evidence>
<keyword evidence="4" id="KW-1185">Reference proteome</keyword>
<evidence type="ECO:0000313" key="4">
    <source>
        <dbReference type="Proteomes" id="UP000443090"/>
    </source>
</evidence>
<dbReference type="GO" id="GO:0006633">
    <property type="term" value="P:fatty acid biosynthetic process"/>
    <property type="evidence" value="ECO:0007669"/>
    <property type="project" value="TreeGrafter"/>
</dbReference>
<dbReference type="SUPFAM" id="SSF51735">
    <property type="entry name" value="NAD(P)-binding Rossmann-fold domains"/>
    <property type="match status" value="1"/>
</dbReference>
<dbReference type="InterPro" id="IPR020904">
    <property type="entry name" value="Sc_DH/Rdtase_CS"/>
</dbReference>
<evidence type="ECO:0000313" key="3">
    <source>
        <dbReference type="EMBL" id="TVY33845.1"/>
    </source>
</evidence>
<protein>
    <submittedName>
        <fullName evidence="3">3-oxoacyl-[acyl-carrier-protein] reductase</fullName>
    </submittedName>
</protein>
<name>A0A8H8U4X7_9HELO</name>
<keyword evidence="2" id="KW-0521">NADP</keyword>
<dbReference type="PANTHER" id="PTHR42760:SF45">
    <property type="entry name" value="SHORT CHAIN DEHYDROGENASE_REDUCTASE FAMILY PROTEIN, PUTATIVE (AFU_ORTHOLOGUE AFUA_3G09150)-RELATED"/>
    <property type="match status" value="1"/>
</dbReference>
<dbReference type="Proteomes" id="UP000443090">
    <property type="component" value="Unassembled WGS sequence"/>
</dbReference>
<dbReference type="PROSITE" id="PS00061">
    <property type="entry name" value="ADH_SHORT"/>
    <property type="match status" value="1"/>
</dbReference>
<reference evidence="3 4" key="1">
    <citation type="submission" date="2018-05" db="EMBL/GenBank/DDBJ databases">
        <title>Genome sequencing and assembly of the regulated plant pathogen Lachnellula willkommii and related sister species for the development of diagnostic species identification markers.</title>
        <authorList>
            <person name="Giroux E."/>
            <person name="Bilodeau G."/>
        </authorList>
    </citation>
    <scope>NUCLEOTIDE SEQUENCE [LARGE SCALE GENOMIC DNA]</scope>
    <source>
        <strain evidence="3 4">CBS 160.35</strain>
    </source>
</reference>
<dbReference type="OrthoDB" id="1669814at2759"/>
<gene>
    <name evidence="3" type="primary">fabG_7</name>
    <name evidence="3" type="ORF">LOCC1_G007095</name>
</gene>
<dbReference type="CDD" id="cd05233">
    <property type="entry name" value="SDR_c"/>
    <property type="match status" value="1"/>
</dbReference>
<dbReference type="FunFam" id="3.40.50.720:FF:000084">
    <property type="entry name" value="Short-chain dehydrogenase reductase"/>
    <property type="match status" value="1"/>
</dbReference>
<dbReference type="EMBL" id="QGMI01001288">
    <property type="protein sequence ID" value="TVY33845.1"/>
    <property type="molecule type" value="Genomic_DNA"/>
</dbReference>
<dbReference type="PRINTS" id="PR00081">
    <property type="entry name" value="GDHRDH"/>
</dbReference>
<organism evidence="3 4">
    <name type="scientific">Lachnellula occidentalis</name>
    <dbReference type="NCBI Taxonomy" id="215460"/>
    <lineage>
        <taxon>Eukaryota</taxon>
        <taxon>Fungi</taxon>
        <taxon>Dikarya</taxon>
        <taxon>Ascomycota</taxon>
        <taxon>Pezizomycotina</taxon>
        <taxon>Leotiomycetes</taxon>
        <taxon>Helotiales</taxon>
        <taxon>Lachnaceae</taxon>
        <taxon>Lachnellula</taxon>
    </lineage>
</organism>
<dbReference type="Pfam" id="PF13561">
    <property type="entry name" value="adh_short_C2"/>
    <property type="match status" value="1"/>
</dbReference>
<comment type="caution">
    <text evidence="3">The sequence shown here is derived from an EMBL/GenBank/DDBJ whole genome shotgun (WGS) entry which is preliminary data.</text>
</comment>
<dbReference type="GO" id="GO:0016616">
    <property type="term" value="F:oxidoreductase activity, acting on the CH-OH group of donors, NAD or NADP as acceptor"/>
    <property type="evidence" value="ECO:0007669"/>
    <property type="project" value="TreeGrafter"/>
</dbReference>
<dbReference type="Gene3D" id="3.40.50.720">
    <property type="entry name" value="NAD(P)-binding Rossmann-like Domain"/>
    <property type="match status" value="1"/>
</dbReference>
<accession>A0A8H8U4X7</accession>
<comment type="similarity">
    <text evidence="1">Belongs to the short-chain dehydrogenases/reductases (SDR) family.</text>
</comment>
<sequence length="261" mass="27324">MRGIQGKVYTVTGAASGIGQATTVRLAQLGATGIAISDVDVVGLEKTKKLYTLGEAHDTKITTRRVDVRVVEDVNRWIEDTYTEFGKLDGAANVAGVAGGDGDTTVETIVQKDWDFTMGVNVNGVMHCMRAQLAKLTKPGGSIVNVSSTSGLHGLPHSAAYSTSKFAVIGLTESAAGEFGKAGVRINAILPGPTDTKIFRDGEEKGLFSADAMGGSTLLGRMGSADEIANVLCFMLSDEASFVTGGKLRTWLSGLTLLMFV</sequence>
<dbReference type="InterPro" id="IPR002347">
    <property type="entry name" value="SDR_fam"/>
</dbReference>
<dbReference type="AlphaFoldDB" id="A0A8H8U4X7"/>
<dbReference type="InterPro" id="IPR036291">
    <property type="entry name" value="NAD(P)-bd_dom_sf"/>
</dbReference>
<dbReference type="PRINTS" id="PR00080">
    <property type="entry name" value="SDRFAMILY"/>
</dbReference>
<dbReference type="GO" id="GO:0048038">
    <property type="term" value="F:quinone binding"/>
    <property type="evidence" value="ECO:0007669"/>
    <property type="project" value="TreeGrafter"/>
</dbReference>
<dbReference type="PANTHER" id="PTHR42760">
    <property type="entry name" value="SHORT-CHAIN DEHYDROGENASES/REDUCTASES FAMILY MEMBER"/>
    <property type="match status" value="1"/>
</dbReference>
<evidence type="ECO:0000256" key="2">
    <source>
        <dbReference type="ARBA" id="ARBA00022857"/>
    </source>
</evidence>